<dbReference type="Proteomes" id="UP001163105">
    <property type="component" value="Unassembled WGS sequence"/>
</dbReference>
<evidence type="ECO:0000256" key="1">
    <source>
        <dbReference type="SAM" id="MobiDB-lite"/>
    </source>
</evidence>
<organism evidence="3 4">
    <name type="scientific">Purpureocillium lavendulum</name>
    <dbReference type="NCBI Taxonomy" id="1247861"/>
    <lineage>
        <taxon>Eukaryota</taxon>
        <taxon>Fungi</taxon>
        <taxon>Dikarya</taxon>
        <taxon>Ascomycota</taxon>
        <taxon>Pezizomycotina</taxon>
        <taxon>Sordariomycetes</taxon>
        <taxon>Hypocreomycetidae</taxon>
        <taxon>Hypocreales</taxon>
        <taxon>Ophiocordycipitaceae</taxon>
        <taxon>Purpureocillium</taxon>
    </lineage>
</organism>
<reference evidence="3" key="1">
    <citation type="submission" date="2023-01" db="EMBL/GenBank/DDBJ databases">
        <title>The growth and conidiation of Purpureocillium lavendulum are regulated by nitrogen source and histone H3K14 acetylation.</title>
        <authorList>
            <person name="Tang P."/>
            <person name="Han J."/>
            <person name="Zhang C."/>
            <person name="Tang P."/>
            <person name="Qi F."/>
            <person name="Zhang K."/>
            <person name="Liang L."/>
        </authorList>
    </citation>
    <scope>NUCLEOTIDE SEQUENCE</scope>
    <source>
        <strain evidence="3">YMF1.00683</strain>
    </source>
</reference>
<protein>
    <submittedName>
        <fullName evidence="3">Galactose-proton symport</fullName>
    </submittedName>
</protein>
<feature type="compositionally biased region" description="Low complexity" evidence="1">
    <location>
        <begin position="215"/>
        <end position="226"/>
    </location>
</feature>
<feature type="chain" id="PRO_5044222698" evidence="2">
    <location>
        <begin position="21"/>
        <end position="254"/>
    </location>
</feature>
<gene>
    <name evidence="3" type="ORF">O9K51_05850</name>
</gene>
<feature type="signal peptide" evidence="2">
    <location>
        <begin position="1"/>
        <end position="20"/>
    </location>
</feature>
<evidence type="ECO:0000313" key="3">
    <source>
        <dbReference type="EMBL" id="KAJ6442294.1"/>
    </source>
</evidence>
<evidence type="ECO:0000313" key="4">
    <source>
        <dbReference type="Proteomes" id="UP001163105"/>
    </source>
</evidence>
<name>A0AB34FTU8_9HYPO</name>
<proteinExistence type="predicted"/>
<feature type="region of interest" description="Disordered" evidence="1">
    <location>
        <begin position="215"/>
        <end position="254"/>
    </location>
</feature>
<keyword evidence="2" id="KW-0732">Signal</keyword>
<dbReference type="EMBL" id="JAQHRD010000004">
    <property type="protein sequence ID" value="KAJ6442294.1"/>
    <property type="molecule type" value="Genomic_DNA"/>
</dbReference>
<keyword evidence="4" id="KW-1185">Reference proteome</keyword>
<evidence type="ECO:0000256" key="2">
    <source>
        <dbReference type="SAM" id="SignalP"/>
    </source>
</evidence>
<dbReference type="AlphaFoldDB" id="A0AB34FTU8"/>
<comment type="caution">
    <text evidence="3">The sequence shown here is derived from an EMBL/GenBank/DDBJ whole genome shotgun (WGS) entry which is preliminary data.</text>
</comment>
<sequence>MPFNTALLGLVAAGAPAVLADDAQTAHLTFRAASSPETYDLAVRADGGSVETGHADLAVHLIDAPDYLAYSLCKFATPQPVELSTTIADDNVTQQVVLDPPQPVLSVTCEGMTASTPERITPCRALPGCFWPMKPSTSAAPSAAVATLAPLAPSHGLGSLRLFMAACAPAVKAVRAPAWTSGLAHSAAPRFIKAAGIELRRAGFAAADAPAPAPAAAGAAAARPRVVGGGGEGAAGTPRAVDGLPWERGRRRAS</sequence>
<accession>A0AB34FTU8</accession>